<feature type="non-terminal residue" evidence="6">
    <location>
        <position position="1"/>
    </location>
</feature>
<protein>
    <submittedName>
        <fullName evidence="6">Uncharacterized protein</fullName>
    </submittedName>
</protein>
<evidence type="ECO:0000256" key="5">
    <source>
        <dbReference type="SAM" id="Phobius"/>
    </source>
</evidence>
<keyword evidence="4 5" id="KW-0472">Membrane</keyword>
<proteinExistence type="predicted"/>
<feature type="transmembrane region" description="Helical" evidence="5">
    <location>
        <begin position="50"/>
        <end position="70"/>
    </location>
</feature>
<dbReference type="SUPFAM" id="SSF103473">
    <property type="entry name" value="MFS general substrate transporter"/>
    <property type="match status" value="1"/>
</dbReference>
<dbReference type="GO" id="GO:0016020">
    <property type="term" value="C:membrane"/>
    <property type="evidence" value="ECO:0007669"/>
    <property type="project" value="UniProtKB-SubCell"/>
</dbReference>
<dbReference type="AlphaFoldDB" id="A0A8S2YXW5"/>
<comment type="caution">
    <text evidence="6">The sequence shown here is derived from an EMBL/GenBank/DDBJ whole genome shotgun (WGS) entry which is preliminary data.</text>
</comment>
<evidence type="ECO:0000313" key="6">
    <source>
        <dbReference type="EMBL" id="CAF4590310.1"/>
    </source>
</evidence>
<keyword evidence="3 5" id="KW-1133">Transmembrane helix</keyword>
<reference evidence="6" key="1">
    <citation type="submission" date="2021-02" db="EMBL/GenBank/DDBJ databases">
        <authorList>
            <person name="Nowell W R."/>
        </authorList>
    </citation>
    <scope>NUCLEOTIDE SEQUENCE</scope>
</reference>
<dbReference type="OrthoDB" id="422206at2759"/>
<dbReference type="Proteomes" id="UP000681722">
    <property type="component" value="Unassembled WGS sequence"/>
</dbReference>
<dbReference type="InterPro" id="IPR036259">
    <property type="entry name" value="MFS_trans_sf"/>
</dbReference>
<evidence type="ECO:0000256" key="1">
    <source>
        <dbReference type="ARBA" id="ARBA00004141"/>
    </source>
</evidence>
<keyword evidence="2 5" id="KW-0812">Transmembrane</keyword>
<name>A0A8S2YXW5_9BILA</name>
<dbReference type="PANTHER" id="PTHR10924">
    <property type="entry name" value="MAJOR FACILITATOR SUPERFAMILY PROTEIN-RELATED"/>
    <property type="match status" value="1"/>
</dbReference>
<accession>A0A8S2YXW5</accession>
<dbReference type="InterPro" id="IPR049680">
    <property type="entry name" value="FLVCR1-2_SLC49-like"/>
</dbReference>
<dbReference type="Gene3D" id="1.20.1250.20">
    <property type="entry name" value="MFS general substrate transporter like domains"/>
    <property type="match status" value="1"/>
</dbReference>
<feature type="transmembrane region" description="Helical" evidence="5">
    <location>
        <begin position="12"/>
        <end position="38"/>
    </location>
</feature>
<gene>
    <name evidence="6" type="ORF">SRO942_LOCUS48469</name>
</gene>
<dbReference type="EMBL" id="CAJOBC010124857">
    <property type="protein sequence ID" value="CAF4590310.1"/>
    <property type="molecule type" value="Genomic_DNA"/>
</dbReference>
<evidence type="ECO:0000256" key="2">
    <source>
        <dbReference type="ARBA" id="ARBA00022692"/>
    </source>
</evidence>
<evidence type="ECO:0000256" key="4">
    <source>
        <dbReference type="ARBA" id="ARBA00023136"/>
    </source>
</evidence>
<organism evidence="6 7">
    <name type="scientific">Didymodactylos carnosus</name>
    <dbReference type="NCBI Taxonomy" id="1234261"/>
    <lineage>
        <taxon>Eukaryota</taxon>
        <taxon>Metazoa</taxon>
        <taxon>Spiralia</taxon>
        <taxon>Gnathifera</taxon>
        <taxon>Rotifera</taxon>
        <taxon>Eurotatoria</taxon>
        <taxon>Bdelloidea</taxon>
        <taxon>Philodinida</taxon>
        <taxon>Philodinidae</taxon>
        <taxon>Didymodactylos</taxon>
    </lineage>
</organism>
<evidence type="ECO:0000313" key="7">
    <source>
        <dbReference type="Proteomes" id="UP000681722"/>
    </source>
</evidence>
<dbReference type="PANTHER" id="PTHR10924:SF27">
    <property type="entry name" value="SOLUTE CARRIER FAMILY 49 MEMBER 4"/>
    <property type="match status" value="1"/>
</dbReference>
<sequence length="74" mass="7700">MKGLKQCMTNPSFVLLSTAGGVMPGTFAVWTGLFATILAPENYSEKQAGWFGFGSSLAGIIGALCLGALADTRR</sequence>
<comment type="subcellular location">
    <subcellularLocation>
        <location evidence="1">Membrane</location>
        <topology evidence="1">Multi-pass membrane protein</topology>
    </subcellularLocation>
</comment>
<evidence type="ECO:0000256" key="3">
    <source>
        <dbReference type="ARBA" id="ARBA00022989"/>
    </source>
</evidence>